<evidence type="ECO:0000256" key="1">
    <source>
        <dbReference type="ARBA" id="ARBA00004141"/>
    </source>
</evidence>
<feature type="transmembrane region" description="Helical" evidence="9">
    <location>
        <begin position="138"/>
        <end position="158"/>
    </location>
</feature>
<dbReference type="AlphaFoldDB" id="A0A1X2I6M1"/>
<reference evidence="11 12" key="1">
    <citation type="submission" date="2016-07" db="EMBL/GenBank/DDBJ databases">
        <title>Pervasive Adenine N6-methylation of Active Genes in Fungi.</title>
        <authorList>
            <consortium name="DOE Joint Genome Institute"/>
            <person name="Mondo S.J."/>
            <person name="Dannebaum R.O."/>
            <person name="Kuo R.C."/>
            <person name="Labutti K."/>
            <person name="Haridas S."/>
            <person name="Kuo A."/>
            <person name="Salamov A."/>
            <person name="Ahrendt S.R."/>
            <person name="Lipzen A."/>
            <person name="Sullivan W."/>
            <person name="Andreopoulos W.B."/>
            <person name="Clum A."/>
            <person name="Lindquist E."/>
            <person name="Daum C."/>
            <person name="Ramamoorthy G.K."/>
            <person name="Gryganskyi A."/>
            <person name="Culley D."/>
            <person name="Magnuson J.K."/>
            <person name="James T.Y."/>
            <person name="O'Malley M.A."/>
            <person name="Stajich J.E."/>
            <person name="Spatafora J.W."/>
            <person name="Visel A."/>
            <person name="Grigoriev I.V."/>
        </authorList>
    </citation>
    <scope>NUCLEOTIDE SEQUENCE [LARGE SCALE GENOMIC DNA]</scope>
    <source>
        <strain evidence="11 12">NRRL 1336</strain>
    </source>
</reference>
<comment type="similarity">
    <text evidence="2 7">Belongs to the major facilitator superfamily. Sugar transporter (TC 2.A.1.1) family.</text>
</comment>
<accession>A0A1X2I6M1</accession>
<dbReference type="PROSITE" id="PS00217">
    <property type="entry name" value="SUGAR_TRANSPORT_2"/>
    <property type="match status" value="1"/>
</dbReference>
<dbReference type="PANTHER" id="PTHR48022">
    <property type="entry name" value="PLASTIDIC GLUCOSE TRANSPORTER 4"/>
    <property type="match status" value="1"/>
</dbReference>
<dbReference type="GO" id="GO:0005351">
    <property type="term" value="F:carbohydrate:proton symporter activity"/>
    <property type="evidence" value="ECO:0007669"/>
    <property type="project" value="TreeGrafter"/>
</dbReference>
<dbReference type="SUPFAM" id="SSF103473">
    <property type="entry name" value="MFS general substrate transporter"/>
    <property type="match status" value="1"/>
</dbReference>
<name>A0A1X2I6M1_9FUNG</name>
<evidence type="ECO:0000256" key="6">
    <source>
        <dbReference type="ARBA" id="ARBA00023136"/>
    </source>
</evidence>
<evidence type="ECO:0000256" key="8">
    <source>
        <dbReference type="SAM" id="MobiDB-lite"/>
    </source>
</evidence>
<evidence type="ECO:0000313" key="11">
    <source>
        <dbReference type="EMBL" id="ORZ10496.1"/>
    </source>
</evidence>
<feature type="compositionally biased region" description="Low complexity" evidence="8">
    <location>
        <begin position="569"/>
        <end position="586"/>
    </location>
</feature>
<dbReference type="STRING" id="90262.A0A1X2I6M1"/>
<feature type="transmembrane region" description="Helical" evidence="9">
    <location>
        <begin position="457"/>
        <end position="475"/>
    </location>
</feature>
<sequence>MTFHLTATNRVYIYCSLLSIGGFLFAYNFNVMALVVIMPYFIDEIGKPSHLRGFSGTMALAAFLGSLVSGVLADRIGRKPLMAFASVIFLVGSVFQTGGDNAALVFCGRAVTGFCVGIYSMLVPLYQSEIAPKHLRGRLITIHQYAITLGIFCASWIVYGTIKIQNGSSWRLAMGLQMIPCLALLILIQLIPESPRYLMSCDYDTEALQVLAKIHGDGSVDHPDVCMEYVTILQSIRYERTFKNHGSYTRLFSKAPENNWQRLLLGILTQSFQQLTGINAILLFAPQILHSAGLSGIYPSIFANCISSTVNMLATIPAVFLIDRFGRRSSMVAGAFILCICLVLMAVLSLTAHFIYGGDYSSEAVTPPTNESGEFDQFRFRGVAKKESIAFISIQYLYLAVFAYTWGPLGWIYPSELYGQGVRAKALSITSGFSWLLNFAVSEFSTPMLLKIHGRSYIVFACCCAFIVLFVYFFFPETKGKSLEEIDLIFGSDIGYFEVNGHHHQTAAATLIHMERMQKKNASKYPFHLGKSGPILSSSNTIPETRSLAPCEDNGDILHPTSLLVKNSTRPSISTSVSSGSVTSSRQQHQFQDPTSTEIKGKQPFSAT</sequence>
<dbReference type="InterPro" id="IPR050360">
    <property type="entry name" value="MFS_Sugar_Transporters"/>
</dbReference>
<evidence type="ECO:0000256" key="3">
    <source>
        <dbReference type="ARBA" id="ARBA00022448"/>
    </source>
</evidence>
<feature type="transmembrane region" description="Helical" evidence="9">
    <location>
        <begin position="170"/>
        <end position="191"/>
    </location>
</feature>
<protein>
    <submittedName>
        <fullName evidence="11">And other transporter-domain-containing protein</fullName>
    </submittedName>
</protein>
<dbReference type="Proteomes" id="UP000193560">
    <property type="component" value="Unassembled WGS sequence"/>
</dbReference>
<keyword evidence="5 9" id="KW-1133">Transmembrane helix</keyword>
<dbReference type="InterPro" id="IPR005829">
    <property type="entry name" value="Sugar_transporter_CS"/>
</dbReference>
<feature type="region of interest" description="Disordered" evidence="8">
    <location>
        <begin position="569"/>
        <end position="608"/>
    </location>
</feature>
<feature type="transmembrane region" description="Helical" evidence="9">
    <location>
        <begin position="334"/>
        <end position="356"/>
    </location>
</feature>
<evidence type="ECO:0000256" key="4">
    <source>
        <dbReference type="ARBA" id="ARBA00022692"/>
    </source>
</evidence>
<dbReference type="InterPro" id="IPR020846">
    <property type="entry name" value="MFS_dom"/>
</dbReference>
<keyword evidence="4 9" id="KW-0812">Transmembrane</keyword>
<keyword evidence="3 7" id="KW-0813">Transport</keyword>
<dbReference type="EMBL" id="MCGE01000024">
    <property type="protein sequence ID" value="ORZ10496.1"/>
    <property type="molecule type" value="Genomic_DNA"/>
</dbReference>
<dbReference type="OrthoDB" id="4142200at2759"/>
<feature type="domain" description="Major facilitator superfamily (MFS) profile" evidence="10">
    <location>
        <begin position="14"/>
        <end position="479"/>
    </location>
</feature>
<dbReference type="Pfam" id="PF00083">
    <property type="entry name" value="Sugar_tr"/>
    <property type="match status" value="1"/>
</dbReference>
<organism evidence="11 12">
    <name type="scientific">Absidia repens</name>
    <dbReference type="NCBI Taxonomy" id="90262"/>
    <lineage>
        <taxon>Eukaryota</taxon>
        <taxon>Fungi</taxon>
        <taxon>Fungi incertae sedis</taxon>
        <taxon>Mucoromycota</taxon>
        <taxon>Mucoromycotina</taxon>
        <taxon>Mucoromycetes</taxon>
        <taxon>Mucorales</taxon>
        <taxon>Cunninghamellaceae</taxon>
        <taxon>Absidia</taxon>
    </lineage>
</organism>
<feature type="transmembrane region" description="Helical" evidence="9">
    <location>
        <begin position="12"/>
        <end position="42"/>
    </location>
</feature>
<feature type="transmembrane region" description="Helical" evidence="9">
    <location>
        <begin position="103"/>
        <end position="126"/>
    </location>
</feature>
<dbReference type="PROSITE" id="PS50850">
    <property type="entry name" value="MFS"/>
    <property type="match status" value="1"/>
</dbReference>
<dbReference type="InterPro" id="IPR005828">
    <property type="entry name" value="MFS_sugar_transport-like"/>
</dbReference>
<evidence type="ECO:0000256" key="5">
    <source>
        <dbReference type="ARBA" id="ARBA00022989"/>
    </source>
</evidence>
<dbReference type="PROSITE" id="PS00216">
    <property type="entry name" value="SUGAR_TRANSPORT_1"/>
    <property type="match status" value="2"/>
</dbReference>
<comment type="caution">
    <text evidence="11">The sequence shown here is derived from an EMBL/GenBank/DDBJ whole genome shotgun (WGS) entry which is preliminary data.</text>
</comment>
<dbReference type="PANTHER" id="PTHR48022:SF2">
    <property type="entry name" value="PLASTIDIC GLUCOSE TRANSPORTER 4"/>
    <property type="match status" value="1"/>
</dbReference>
<evidence type="ECO:0000313" key="12">
    <source>
        <dbReference type="Proteomes" id="UP000193560"/>
    </source>
</evidence>
<evidence type="ECO:0000259" key="10">
    <source>
        <dbReference type="PROSITE" id="PS50850"/>
    </source>
</evidence>
<comment type="subcellular location">
    <subcellularLocation>
        <location evidence="1">Membrane</location>
        <topology evidence="1">Multi-pass membrane protein</topology>
    </subcellularLocation>
</comment>
<feature type="transmembrane region" description="Helical" evidence="9">
    <location>
        <begin position="389"/>
        <end position="414"/>
    </location>
</feature>
<feature type="transmembrane region" description="Helical" evidence="9">
    <location>
        <begin position="297"/>
        <end position="322"/>
    </location>
</feature>
<evidence type="ECO:0000256" key="7">
    <source>
        <dbReference type="RuleBase" id="RU003346"/>
    </source>
</evidence>
<gene>
    <name evidence="11" type="ORF">BCR42DRAFT_422512</name>
</gene>
<dbReference type="InterPro" id="IPR036259">
    <property type="entry name" value="MFS_trans_sf"/>
</dbReference>
<dbReference type="PRINTS" id="PR00171">
    <property type="entry name" value="SUGRTRNSPORT"/>
</dbReference>
<dbReference type="NCBIfam" id="TIGR00879">
    <property type="entry name" value="SP"/>
    <property type="match status" value="1"/>
</dbReference>
<feature type="compositionally biased region" description="Polar residues" evidence="8">
    <location>
        <begin position="587"/>
        <end position="598"/>
    </location>
</feature>
<dbReference type="GO" id="GO:0016020">
    <property type="term" value="C:membrane"/>
    <property type="evidence" value="ECO:0007669"/>
    <property type="project" value="UniProtKB-SubCell"/>
</dbReference>
<proteinExistence type="inferred from homology"/>
<evidence type="ECO:0000256" key="2">
    <source>
        <dbReference type="ARBA" id="ARBA00010992"/>
    </source>
</evidence>
<keyword evidence="12" id="KW-1185">Reference proteome</keyword>
<feature type="transmembrane region" description="Helical" evidence="9">
    <location>
        <begin position="54"/>
        <end position="73"/>
    </location>
</feature>
<dbReference type="Gene3D" id="1.20.1250.20">
    <property type="entry name" value="MFS general substrate transporter like domains"/>
    <property type="match status" value="1"/>
</dbReference>
<evidence type="ECO:0000256" key="9">
    <source>
        <dbReference type="SAM" id="Phobius"/>
    </source>
</evidence>
<dbReference type="InterPro" id="IPR003663">
    <property type="entry name" value="Sugar/inositol_transpt"/>
</dbReference>
<keyword evidence="6 9" id="KW-0472">Membrane</keyword>
<dbReference type="FunFam" id="1.20.1250.20:FF:000134">
    <property type="entry name" value="MFS sugar transporter protein"/>
    <property type="match status" value="1"/>
</dbReference>